<dbReference type="OrthoDB" id="450111at2"/>
<name>A0A4Y9T6V6_9BURK</name>
<sequence>MIDMLQQVAQDIWHLPYHFTTSGVRLSTRMTVVRLRQNRLWLHSPVPVSPQVRAQLVALGEVAFIVAPNKAHHLFVGDCAAAFPDALVFVAPGLVEKRGDLQGLRELSETPEPQWQEELGQLFVPGIPAVNETVWFHHASRTLILTDLCQWWQGSIPLSSRLFATLNGVRSRLAVPYMIRLMVKDRPALGRSIHRMFEWDIGRVIVAHNAIVETDAREALRRAFAEVL</sequence>
<dbReference type="Pfam" id="PF14234">
    <property type="entry name" value="DUF4336"/>
    <property type="match status" value="1"/>
</dbReference>
<dbReference type="EMBL" id="SPUM01000031">
    <property type="protein sequence ID" value="TFW34060.1"/>
    <property type="molecule type" value="Genomic_DNA"/>
</dbReference>
<dbReference type="PANTHER" id="PTHR33835:SF1">
    <property type="entry name" value="METALLO-BETA-LACTAMASE DOMAIN-CONTAINING PROTEIN"/>
    <property type="match status" value="1"/>
</dbReference>
<organism evidence="1 2">
    <name type="scientific">Massilia horti</name>
    <dbReference type="NCBI Taxonomy" id="2562153"/>
    <lineage>
        <taxon>Bacteria</taxon>
        <taxon>Pseudomonadati</taxon>
        <taxon>Pseudomonadota</taxon>
        <taxon>Betaproteobacteria</taxon>
        <taxon>Burkholderiales</taxon>
        <taxon>Oxalobacteraceae</taxon>
        <taxon>Telluria group</taxon>
        <taxon>Massilia</taxon>
    </lineage>
</organism>
<gene>
    <name evidence="1" type="ORF">E4O92_05240</name>
</gene>
<keyword evidence="2" id="KW-1185">Reference proteome</keyword>
<dbReference type="InterPro" id="IPR036866">
    <property type="entry name" value="RibonucZ/Hydroxyglut_hydro"/>
</dbReference>
<accession>A0A4Y9T6V6</accession>
<dbReference type="SUPFAM" id="SSF56281">
    <property type="entry name" value="Metallo-hydrolase/oxidoreductase"/>
    <property type="match status" value="1"/>
</dbReference>
<comment type="caution">
    <text evidence="1">The sequence shown here is derived from an EMBL/GenBank/DDBJ whole genome shotgun (WGS) entry which is preliminary data.</text>
</comment>
<dbReference type="AlphaFoldDB" id="A0A4Y9T6V6"/>
<proteinExistence type="predicted"/>
<dbReference type="PANTHER" id="PTHR33835">
    <property type="entry name" value="YALI0C07656P"/>
    <property type="match status" value="1"/>
</dbReference>
<evidence type="ECO:0000313" key="1">
    <source>
        <dbReference type="EMBL" id="TFW34060.1"/>
    </source>
</evidence>
<dbReference type="Proteomes" id="UP000297258">
    <property type="component" value="Unassembled WGS sequence"/>
</dbReference>
<evidence type="ECO:0000313" key="2">
    <source>
        <dbReference type="Proteomes" id="UP000297258"/>
    </source>
</evidence>
<dbReference type="InterPro" id="IPR025638">
    <property type="entry name" value="DUF4336"/>
</dbReference>
<reference evidence="1 2" key="1">
    <citation type="submission" date="2019-03" db="EMBL/GenBank/DDBJ databases">
        <title>Draft genome of Massilia hortus sp. nov., a novel bacterial species of the Oxalobacteraceae family.</title>
        <authorList>
            <person name="Peta V."/>
            <person name="Raths R."/>
            <person name="Bucking H."/>
        </authorList>
    </citation>
    <scope>NUCLEOTIDE SEQUENCE [LARGE SCALE GENOMIC DNA]</scope>
    <source>
        <strain evidence="1 2">ONC3</strain>
    </source>
</reference>
<protein>
    <submittedName>
        <fullName evidence="1">DUF4336 domain-containing protein</fullName>
    </submittedName>
</protein>